<protein>
    <submittedName>
        <fullName evidence="1">Uncharacterized protein</fullName>
    </submittedName>
</protein>
<reference evidence="1 2" key="2">
    <citation type="journal article" date="2022" name="Mol. Ecol. Resour.">
        <title>The genomes of chicory, endive, great burdock and yacon provide insights into Asteraceae paleo-polyploidization history and plant inulin production.</title>
        <authorList>
            <person name="Fan W."/>
            <person name="Wang S."/>
            <person name="Wang H."/>
            <person name="Wang A."/>
            <person name="Jiang F."/>
            <person name="Liu H."/>
            <person name="Zhao H."/>
            <person name="Xu D."/>
            <person name="Zhang Y."/>
        </authorList>
    </citation>
    <scope>NUCLEOTIDE SEQUENCE [LARGE SCALE GENOMIC DNA]</scope>
    <source>
        <strain evidence="2">cv. Yunnan</strain>
        <tissue evidence="1">Leaves</tissue>
    </source>
</reference>
<evidence type="ECO:0000313" key="2">
    <source>
        <dbReference type="Proteomes" id="UP001056120"/>
    </source>
</evidence>
<gene>
    <name evidence="1" type="ORF">L1987_06297</name>
</gene>
<dbReference type="Proteomes" id="UP001056120">
    <property type="component" value="Linkage Group LG02"/>
</dbReference>
<dbReference type="EMBL" id="CM042019">
    <property type="protein sequence ID" value="KAI3824826.1"/>
    <property type="molecule type" value="Genomic_DNA"/>
</dbReference>
<sequence>MDPGLSICDPSVSTQSFLSFYPVFFFSLQICSKSRSKIRISMRFLNGQQWLDKLAFASARESAAYGLWNFSFGTLPFNTGHASAEQLTKYVLYCE</sequence>
<name>A0ACB9JXR2_9ASTR</name>
<reference evidence="2" key="1">
    <citation type="journal article" date="2022" name="Mol. Ecol. Resour.">
        <title>The genomes of chicory, endive, great burdock and yacon provide insights into Asteraceae palaeo-polyploidization history and plant inulin production.</title>
        <authorList>
            <person name="Fan W."/>
            <person name="Wang S."/>
            <person name="Wang H."/>
            <person name="Wang A."/>
            <person name="Jiang F."/>
            <person name="Liu H."/>
            <person name="Zhao H."/>
            <person name="Xu D."/>
            <person name="Zhang Y."/>
        </authorList>
    </citation>
    <scope>NUCLEOTIDE SEQUENCE [LARGE SCALE GENOMIC DNA]</scope>
    <source>
        <strain evidence="2">cv. Yunnan</strain>
    </source>
</reference>
<keyword evidence="2" id="KW-1185">Reference proteome</keyword>
<comment type="caution">
    <text evidence="1">The sequence shown here is derived from an EMBL/GenBank/DDBJ whole genome shotgun (WGS) entry which is preliminary data.</text>
</comment>
<proteinExistence type="predicted"/>
<organism evidence="1 2">
    <name type="scientific">Smallanthus sonchifolius</name>
    <dbReference type="NCBI Taxonomy" id="185202"/>
    <lineage>
        <taxon>Eukaryota</taxon>
        <taxon>Viridiplantae</taxon>
        <taxon>Streptophyta</taxon>
        <taxon>Embryophyta</taxon>
        <taxon>Tracheophyta</taxon>
        <taxon>Spermatophyta</taxon>
        <taxon>Magnoliopsida</taxon>
        <taxon>eudicotyledons</taxon>
        <taxon>Gunneridae</taxon>
        <taxon>Pentapetalae</taxon>
        <taxon>asterids</taxon>
        <taxon>campanulids</taxon>
        <taxon>Asterales</taxon>
        <taxon>Asteraceae</taxon>
        <taxon>Asteroideae</taxon>
        <taxon>Heliantheae alliance</taxon>
        <taxon>Millerieae</taxon>
        <taxon>Smallanthus</taxon>
    </lineage>
</organism>
<accession>A0ACB9JXR2</accession>
<evidence type="ECO:0000313" key="1">
    <source>
        <dbReference type="EMBL" id="KAI3824826.1"/>
    </source>
</evidence>